<dbReference type="RefSeq" id="XP_060289558.1">
    <property type="nucleotide sequence ID" value="XM_060446320.1"/>
</dbReference>
<evidence type="ECO:0000313" key="1">
    <source>
        <dbReference type="EMBL" id="KAK0701894.1"/>
    </source>
</evidence>
<accession>A0AA39ZQN1</accession>
<dbReference type="EMBL" id="JAUIRO010000009">
    <property type="protein sequence ID" value="KAK0701894.1"/>
    <property type="molecule type" value="Genomic_DNA"/>
</dbReference>
<organism evidence="1 2">
    <name type="scientific">Lasiosphaeria miniovina</name>
    <dbReference type="NCBI Taxonomy" id="1954250"/>
    <lineage>
        <taxon>Eukaryota</taxon>
        <taxon>Fungi</taxon>
        <taxon>Dikarya</taxon>
        <taxon>Ascomycota</taxon>
        <taxon>Pezizomycotina</taxon>
        <taxon>Sordariomycetes</taxon>
        <taxon>Sordariomycetidae</taxon>
        <taxon>Sordariales</taxon>
        <taxon>Lasiosphaeriaceae</taxon>
        <taxon>Lasiosphaeria</taxon>
    </lineage>
</organism>
<name>A0AA39ZQN1_9PEZI</name>
<keyword evidence="2" id="KW-1185">Reference proteome</keyword>
<reference evidence="1" key="1">
    <citation type="submission" date="2023-06" db="EMBL/GenBank/DDBJ databases">
        <title>Genome-scale phylogeny and comparative genomics of the fungal order Sordariales.</title>
        <authorList>
            <consortium name="Lawrence Berkeley National Laboratory"/>
            <person name="Hensen N."/>
            <person name="Bonometti L."/>
            <person name="Westerberg I."/>
            <person name="Brannstrom I.O."/>
            <person name="Guillou S."/>
            <person name="Cros-Aarteil S."/>
            <person name="Calhoun S."/>
            <person name="Haridas S."/>
            <person name="Kuo A."/>
            <person name="Mondo S."/>
            <person name="Pangilinan J."/>
            <person name="Riley R."/>
            <person name="LaButti K."/>
            <person name="Andreopoulos B."/>
            <person name="Lipzen A."/>
            <person name="Chen C."/>
            <person name="Yanf M."/>
            <person name="Daum C."/>
            <person name="Ng V."/>
            <person name="Clum A."/>
            <person name="Steindorff A."/>
            <person name="Ohm R."/>
            <person name="Martin F."/>
            <person name="Silar P."/>
            <person name="Natvig D."/>
            <person name="Lalanne C."/>
            <person name="Gautier V."/>
            <person name="Ament-velasquez S.L."/>
            <person name="Kruys A."/>
            <person name="Hutchinson M.I."/>
            <person name="Powell A.J."/>
            <person name="Barry K."/>
            <person name="Miller A.N."/>
            <person name="Grigoriev I.V."/>
            <person name="Debuchy R."/>
            <person name="Gladieux P."/>
            <person name="Thoren M.H."/>
            <person name="Johannesson H."/>
        </authorList>
    </citation>
    <scope>NUCLEOTIDE SEQUENCE</scope>
    <source>
        <strain evidence="1">SMH2392-1A</strain>
    </source>
</reference>
<gene>
    <name evidence="1" type="ORF">B0T26DRAFT_757868</name>
</gene>
<dbReference type="GeneID" id="85329590"/>
<evidence type="ECO:0000313" key="2">
    <source>
        <dbReference type="Proteomes" id="UP001172101"/>
    </source>
</evidence>
<sequence length="159" mass="17048">MDWAFDYTLQAAGLPVTPDLHDTPLLTGLGNLALRAAAPDAQRAVGLSDIASAGGHRSGEGVAAAAGVLWDSIMHRLVVESTDDERIAVVQALCNIQCSNYGSLAVYLLNGVSMSAALGRIGIWLNLVELHALTYELKIMNFGLLVRTIVRKHRQVANW</sequence>
<protein>
    <submittedName>
        <fullName evidence="1">Uncharacterized protein</fullName>
    </submittedName>
</protein>
<dbReference type="Proteomes" id="UP001172101">
    <property type="component" value="Unassembled WGS sequence"/>
</dbReference>
<proteinExistence type="predicted"/>
<comment type="caution">
    <text evidence="1">The sequence shown here is derived from an EMBL/GenBank/DDBJ whole genome shotgun (WGS) entry which is preliminary data.</text>
</comment>
<dbReference type="AlphaFoldDB" id="A0AA39ZQN1"/>